<proteinExistence type="predicted"/>
<name>A0AAV5HPG0_9ROSI</name>
<accession>A0AAV5HPG0</accession>
<gene>
    <name evidence="1" type="ORF">SLEP1_g1509</name>
</gene>
<organism evidence="1 2">
    <name type="scientific">Rubroshorea leprosula</name>
    <dbReference type="NCBI Taxonomy" id="152421"/>
    <lineage>
        <taxon>Eukaryota</taxon>
        <taxon>Viridiplantae</taxon>
        <taxon>Streptophyta</taxon>
        <taxon>Embryophyta</taxon>
        <taxon>Tracheophyta</taxon>
        <taxon>Spermatophyta</taxon>
        <taxon>Magnoliopsida</taxon>
        <taxon>eudicotyledons</taxon>
        <taxon>Gunneridae</taxon>
        <taxon>Pentapetalae</taxon>
        <taxon>rosids</taxon>
        <taxon>malvids</taxon>
        <taxon>Malvales</taxon>
        <taxon>Dipterocarpaceae</taxon>
        <taxon>Rubroshorea</taxon>
    </lineage>
</organism>
<sequence>MFPPTTEISFRPSPPPEPDLEICRLRQIKSRKDGVEEERKHLGDSQEILQFTLIFLIFS</sequence>
<reference evidence="1 2" key="1">
    <citation type="journal article" date="2021" name="Commun. Biol.">
        <title>The genome of Shorea leprosula (Dipterocarpaceae) highlights the ecological relevance of drought in aseasonal tropical rainforests.</title>
        <authorList>
            <person name="Ng K.K.S."/>
            <person name="Kobayashi M.J."/>
            <person name="Fawcett J.A."/>
            <person name="Hatakeyama M."/>
            <person name="Paape T."/>
            <person name="Ng C.H."/>
            <person name="Ang C.C."/>
            <person name="Tnah L.H."/>
            <person name="Lee C.T."/>
            <person name="Nishiyama T."/>
            <person name="Sese J."/>
            <person name="O'Brien M.J."/>
            <person name="Copetti D."/>
            <person name="Mohd Noor M.I."/>
            <person name="Ong R.C."/>
            <person name="Putra M."/>
            <person name="Sireger I.Z."/>
            <person name="Indrioko S."/>
            <person name="Kosugi Y."/>
            <person name="Izuno A."/>
            <person name="Isagi Y."/>
            <person name="Lee S.L."/>
            <person name="Shimizu K.K."/>
        </authorList>
    </citation>
    <scope>NUCLEOTIDE SEQUENCE [LARGE SCALE GENOMIC DNA]</scope>
    <source>
        <strain evidence="1">214</strain>
    </source>
</reference>
<dbReference type="Proteomes" id="UP001054252">
    <property type="component" value="Unassembled WGS sequence"/>
</dbReference>
<evidence type="ECO:0000313" key="1">
    <source>
        <dbReference type="EMBL" id="GKU87054.1"/>
    </source>
</evidence>
<keyword evidence="2" id="KW-1185">Reference proteome</keyword>
<dbReference type="EMBL" id="BPVZ01000001">
    <property type="protein sequence ID" value="GKU87054.1"/>
    <property type="molecule type" value="Genomic_DNA"/>
</dbReference>
<comment type="caution">
    <text evidence="1">The sequence shown here is derived from an EMBL/GenBank/DDBJ whole genome shotgun (WGS) entry which is preliminary data.</text>
</comment>
<protein>
    <submittedName>
        <fullName evidence="1">Uncharacterized protein</fullName>
    </submittedName>
</protein>
<evidence type="ECO:0000313" key="2">
    <source>
        <dbReference type="Proteomes" id="UP001054252"/>
    </source>
</evidence>
<dbReference type="AlphaFoldDB" id="A0AAV5HPG0"/>